<feature type="domain" description="Alcohol dehydrogenase-like C-terminal" evidence="3">
    <location>
        <begin position="222"/>
        <end position="368"/>
    </location>
</feature>
<gene>
    <name evidence="5" type="ORF">Ani05nite_24590</name>
</gene>
<protein>
    <submittedName>
        <fullName evidence="5">Alcohol dehydrogenase</fullName>
    </submittedName>
</protein>
<comment type="caution">
    <text evidence="5">The sequence shown here is derived from an EMBL/GenBank/DDBJ whole genome shotgun (WGS) entry which is preliminary data.</text>
</comment>
<comment type="cofactor">
    <cofactor evidence="1">
        <name>Zn(2+)</name>
        <dbReference type="ChEBI" id="CHEBI:29105"/>
    </cofactor>
</comment>
<dbReference type="InterPro" id="IPR013154">
    <property type="entry name" value="ADH-like_N"/>
</dbReference>
<dbReference type="InterPro" id="IPR013149">
    <property type="entry name" value="ADH-like_C"/>
</dbReference>
<dbReference type="Proteomes" id="UP000647172">
    <property type="component" value="Unassembled WGS sequence"/>
</dbReference>
<keyword evidence="6" id="KW-1185">Reference proteome</keyword>
<evidence type="ECO:0000259" key="3">
    <source>
        <dbReference type="Pfam" id="PF00107"/>
    </source>
</evidence>
<evidence type="ECO:0000313" key="5">
    <source>
        <dbReference type="EMBL" id="GIE48925.1"/>
    </source>
</evidence>
<dbReference type="Gene3D" id="3.40.50.720">
    <property type="entry name" value="NAD(P)-binding Rossmann-like Domain"/>
    <property type="match status" value="1"/>
</dbReference>
<dbReference type="AlphaFoldDB" id="A0A919JGE8"/>
<reference evidence="5" key="1">
    <citation type="submission" date="2021-01" db="EMBL/GenBank/DDBJ databases">
        <title>Whole genome shotgun sequence of Actinoplanes nipponensis NBRC 14063.</title>
        <authorList>
            <person name="Komaki H."/>
            <person name="Tamura T."/>
        </authorList>
    </citation>
    <scope>NUCLEOTIDE SEQUENCE</scope>
    <source>
        <strain evidence="5">NBRC 14063</strain>
    </source>
</reference>
<dbReference type="EMBL" id="BOMQ01000028">
    <property type="protein sequence ID" value="GIE48925.1"/>
    <property type="molecule type" value="Genomic_DNA"/>
</dbReference>
<feature type="domain" description="Alcohol dehydrogenase-like N-terminal" evidence="4">
    <location>
        <begin position="53"/>
        <end position="183"/>
    </location>
</feature>
<dbReference type="Gene3D" id="3.90.180.10">
    <property type="entry name" value="Medium-chain alcohol dehydrogenases, catalytic domain"/>
    <property type="match status" value="1"/>
</dbReference>
<dbReference type="PANTHER" id="PTHR43401">
    <property type="entry name" value="L-THREONINE 3-DEHYDROGENASE"/>
    <property type="match status" value="1"/>
</dbReference>
<dbReference type="SUPFAM" id="SSF50129">
    <property type="entry name" value="GroES-like"/>
    <property type="match status" value="1"/>
</dbReference>
<evidence type="ECO:0000313" key="6">
    <source>
        <dbReference type="Proteomes" id="UP000647172"/>
    </source>
</evidence>
<dbReference type="SUPFAM" id="SSF51735">
    <property type="entry name" value="NAD(P)-binding Rossmann-fold domains"/>
    <property type="match status" value="1"/>
</dbReference>
<evidence type="ECO:0000259" key="4">
    <source>
        <dbReference type="Pfam" id="PF08240"/>
    </source>
</evidence>
<evidence type="ECO:0000256" key="2">
    <source>
        <dbReference type="ARBA" id="ARBA00023002"/>
    </source>
</evidence>
<dbReference type="RefSeq" id="WP_203768009.1">
    <property type="nucleotide sequence ID" value="NZ_BAAAYJ010000067.1"/>
</dbReference>
<dbReference type="GO" id="GO:0016491">
    <property type="term" value="F:oxidoreductase activity"/>
    <property type="evidence" value="ECO:0007669"/>
    <property type="project" value="UniProtKB-KW"/>
</dbReference>
<evidence type="ECO:0000256" key="1">
    <source>
        <dbReference type="ARBA" id="ARBA00001947"/>
    </source>
</evidence>
<proteinExistence type="predicted"/>
<dbReference type="Pfam" id="PF00107">
    <property type="entry name" value="ADH_zinc_N"/>
    <property type="match status" value="1"/>
</dbReference>
<organism evidence="5 6">
    <name type="scientific">Actinoplanes nipponensis</name>
    <dbReference type="NCBI Taxonomy" id="135950"/>
    <lineage>
        <taxon>Bacteria</taxon>
        <taxon>Bacillati</taxon>
        <taxon>Actinomycetota</taxon>
        <taxon>Actinomycetes</taxon>
        <taxon>Micromonosporales</taxon>
        <taxon>Micromonosporaceae</taxon>
        <taxon>Actinoplanes</taxon>
    </lineage>
</organism>
<dbReference type="InterPro" id="IPR036291">
    <property type="entry name" value="NAD(P)-bd_dom_sf"/>
</dbReference>
<accession>A0A919JGE8</accession>
<name>A0A919JGE8_9ACTN</name>
<dbReference type="PANTHER" id="PTHR43401:SF2">
    <property type="entry name" value="L-THREONINE 3-DEHYDROGENASE"/>
    <property type="match status" value="1"/>
</dbReference>
<dbReference type="Pfam" id="PF08240">
    <property type="entry name" value="ADH_N"/>
    <property type="match status" value="1"/>
</dbReference>
<dbReference type="InterPro" id="IPR011032">
    <property type="entry name" value="GroES-like_sf"/>
</dbReference>
<sequence length="424" mass="44702">MRAVLADLSVPRYLATAAAQALPRGVGSGAGWGVTGLLRLREDVPEPVLPRSPGWVLLRPELSGICGSDTAVAHAKSSLVLSAYYTARRQILGHEIVAVVASAGPGVTAVAPGDRVVIDPALSCVHRGFELCRSCREGHPYVCERFDQPGVTGCRSPTQGFDAALGGGWAEYVAAHESQLHRVGALASHRAVLAEPAAIALHAALHWRRRGDRAVVIGPGTIGLLVTAALRRLHPDLDITVVGPGEFSRAAAMRTGASRALEPGPQVVESLARVHGGRVVRPRLTRTPILEQGVDVVFDCVARTDSIDLGLHLLRPTGMLVLVGGAGRQRVDWSLVWNRQLTVQGTVNSGPEPALAGRTTMAEVVEWLADPAYPVDALVTHTFALDDWRLALQTASAAARAHAVKVTLRPNPGVPLVPGPGPAR</sequence>
<dbReference type="InterPro" id="IPR050129">
    <property type="entry name" value="Zn_alcohol_dh"/>
</dbReference>
<keyword evidence="2" id="KW-0560">Oxidoreductase</keyword>